<dbReference type="Proteomes" id="UP001162480">
    <property type="component" value="Chromosome 7"/>
</dbReference>
<sequence>MKRQENRTMETKQYATSLKWILITFNIFLHLPQCTGESNSSVWHEIMKVLKGNSYNRYFRPEKESGNITVVFVNVYVEAVGMMDSSKEMPLFLVVTETWTDKQLVPNEGSQGNLLFEERLVPLFWTPKLLLGNAGTQQDVKVYSKKIVLKPNGKLTLSYRVIFPVSCQKHINLFPLDGQICSIKIKSFYYPVEEVQVKWESNTDWQKSLDKLEIFNFDLAKIKLTEENTTQFGRTFFFLLFFDFKIAELPMSEHANTSYKEDSFSNRMVTERDVDEYKITAAAADNKNVGKRIFRQTVVN</sequence>
<dbReference type="GO" id="GO:0004888">
    <property type="term" value="F:transmembrane signaling receptor activity"/>
    <property type="evidence" value="ECO:0007669"/>
    <property type="project" value="InterPro"/>
</dbReference>
<evidence type="ECO:0000256" key="1">
    <source>
        <dbReference type="SAM" id="SignalP"/>
    </source>
</evidence>
<dbReference type="GO" id="GO:0016020">
    <property type="term" value="C:membrane"/>
    <property type="evidence" value="ECO:0007669"/>
    <property type="project" value="InterPro"/>
</dbReference>
<name>A0AA36B382_OCTVU</name>
<dbReference type="Pfam" id="PF02931">
    <property type="entry name" value="Neur_chan_LBD"/>
    <property type="match status" value="1"/>
</dbReference>
<dbReference type="EMBL" id="OX597820">
    <property type="protein sequence ID" value="CAI9726102.1"/>
    <property type="molecule type" value="Genomic_DNA"/>
</dbReference>
<dbReference type="AlphaFoldDB" id="A0AA36B382"/>
<protein>
    <submittedName>
        <fullName evidence="3">Glutamate-gated chloride channel-like</fullName>
    </submittedName>
</protein>
<feature type="chain" id="PRO_5041313745" evidence="1">
    <location>
        <begin position="37"/>
        <end position="300"/>
    </location>
</feature>
<dbReference type="InterPro" id="IPR006201">
    <property type="entry name" value="Neur_channel"/>
</dbReference>
<evidence type="ECO:0000313" key="3">
    <source>
        <dbReference type="EMBL" id="CAI9726102.1"/>
    </source>
</evidence>
<accession>A0AA36B382</accession>
<gene>
    <name evidence="3" type="ORF">OCTVUL_1B029427</name>
</gene>
<dbReference type="Gene3D" id="2.70.170.10">
    <property type="entry name" value="Neurotransmitter-gated ion-channel ligand-binding domain"/>
    <property type="match status" value="1"/>
</dbReference>
<keyword evidence="4" id="KW-1185">Reference proteome</keyword>
<evidence type="ECO:0000313" key="4">
    <source>
        <dbReference type="Proteomes" id="UP001162480"/>
    </source>
</evidence>
<organism evidence="3 4">
    <name type="scientific">Octopus vulgaris</name>
    <name type="common">Common octopus</name>
    <dbReference type="NCBI Taxonomy" id="6645"/>
    <lineage>
        <taxon>Eukaryota</taxon>
        <taxon>Metazoa</taxon>
        <taxon>Spiralia</taxon>
        <taxon>Lophotrochozoa</taxon>
        <taxon>Mollusca</taxon>
        <taxon>Cephalopoda</taxon>
        <taxon>Coleoidea</taxon>
        <taxon>Octopodiformes</taxon>
        <taxon>Octopoda</taxon>
        <taxon>Incirrata</taxon>
        <taxon>Octopodidae</taxon>
        <taxon>Octopus</taxon>
    </lineage>
</organism>
<evidence type="ECO:0000259" key="2">
    <source>
        <dbReference type="Pfam" id="PF02931"/>
    </source>
</evidence>
<dbReference type="InterPro" id="IPR006202">
    <property type="entry name" value="Neur_chan_lig-bd"/>
</dbReference>
<dbReference type="InterPro" id="IPR036734">
    <property type="entry name" value="Neur_chan_lig-bd_sf"/>
</dbReference>
<dbReference type="PANTHER" id="PTHR18945">
    <property type="entry name" value="NEUROTRANSMITTER GATED ION CHANNEL"/>
    <property type="match status" value="1"/>
</dbReference>
<reference evidence="3" key="1">
    <citation type="submission" date="2023-08" db="EMBL/GenBank/DDBJ databases">
        <authorList>
            <person name="Alioto T."/>
            <person name="Alioto T."/>
            <person name="Gomez Garrido J."/>
        </authorList>
    </citation>
    <scope>NUCLEOTIDE SEQUENCE</scope>
</reference>
<dbReference type="GO" id="GO:0005230">
    <property type="term" value="F:extracellular ligand-gated monoatomic ion channel activity"/>
    <property type="evidence" value="ECO:0007669"/>
    <property type="project" value="InterPro"/>
</dbReference>
<proteinExistence type="predicted"/>
<feature type="domain" description="Neurotransmitter-gated ion-channel ligand-binding" evidence="2">
    <location>
        <begin position="47"/>
        <end position="226"/>
    </location>
</feature>
<dbReference type="SUPFAM" id="SSF63712">
    <property type="entry name" value="Nicotinic receptor ligand binding domain-like"/>
    <property type="match status" value="1"/>
</dbReference>
<keyword evidence="1" id="KW-0732">Signal</keyword>
<feature type="signal peptide" evidence="1">
    <location>
        <begin position="1"/>
        <end position="36"/>
    </location>
</feature>